<keyword evidence="3 9" id="KW-0813">Transport</keyword>
<evidence type="ECO:0000256" key="5">
    <source>
        <dbReference type="ARBA" id="ARBA00022597"/>
    </source>
</evidence>
<evidence type="ECO:0000259" key="10">
    <source>
        <dbReference type="PROSITE" id="PS50928"/>
    </source>
</evidence>
<dbReference type="InterPro" id="IPR000515">
    <property type="entry name" value="MetI-like"/>
</dbReference>
<feature type="transmembrane region" description="Helical" evidence="9">
    <location>
        <begin position="129"/>
        <end position="154"/>
    </location>
</feature>
<proteinExistence type="inferred from homology"/>
<feature type="transmembrane region" description="Helical" evidence="9">
    <location>
        <begin position="28"/>
        <end position="53"/>
    </location>
</feature>
<dbReference type="PROSITE" id="PS50928">
    <property type="entry name" value="ABC_TM1"/>
    <property type="match status" value="1"/>
</dbReference>
<gene>
    <name evidence="11" type="ORF">ACJDUH_00685</name>
</gene>
<sequence>MNNQTNTKKDVELVYKHRLKPSERRNLWISRIIIWVMLIIVLFPLVSIIVASLSKGNYFYQGTFFPSEITFDNYKGLFSGDVSKGGNFPIWVKNSLLLCSTVAILNLFLTGTAAYAFSRLRFKGRRYGLMSLLVLQMFPAMMTISAIYFMLYKLDLIDNLWALVVIFACGSAYNIWLLKGYFDSLPRELDEAAMVDGASHWKVFTKIIMPLAKPMLAVMFLFSFIGTYSEYIISSVALKSPENYTVALGLRSFINNQFSANWTAFSAAAVISSVPIVIIFMLLQRFIQKGLVAGAVKG</sequence>
<comment type="caution">
    <text evidence="11">The sequence shown here is derived from an EMBL/GenBank/DDBJ whole genome shotgun (WGS) entry which is preliminary data.</text>
</comment>
<evidence type="ECO:0000313" key="11">
    <source>
        <dbReference type="EMBL" id="MFL0266596.1"/>
    </source>
</evidence>
<dbReference type="PANTHER" id="PTHR32243">
    <property type="entry name" value="MALTOSE TRANSPORT SYSTEM PERMEASE-RELATED"/>
    <property type="match status" value="1"/>
</dbReference>
<dbReference type="EMBL" id="JBJHZY010000001">
    <property type="protein sequence ID" value="MFL0266596.1"/>
    <property type="molecule type" value="Genomic_DNA"/>
</dbReference>
<keyword evidence="5" id="KW-0762">Sugar transport</keyword>
<feature type="domain" description="ABC transmembrane type-1" evidence="10">
    <location>
        <begin position="92"/>
        <end position="283"/>
    </location>
</feature>
<feature type="transmembrane region" description="Helical" evidence="9">
    <location>
        <begin position="258"/>
        <end position="283"/>
    </location>
</feature>
<dbReference type="CDD" id="cd06261">
    <property type="entry name" value="TM_PBP2"/>
    <property type="match status" value="1"/>
</dbReference>
<keyword evidence="8 9" id="KW-0472">Membrane</keyword>
<evidence type="ECO:0000256" key="2">
    <source>
        <dbReference type="ARBA" id="ARBA00009047"/>
    </source>
</evidence>
<feature type="transmembrane region" description="Helical" evidence="9">
    <location>
        <begin position="95"/>
        <end position="117"/>
    </location>
</feature>
<organism evidence="11 12">
    <name type="scientific">Candidatus Clostridium radicumherbarum</name>
    <dbReference type="NCBI Taxonomy" id="3381662"/>
    <lineage>
        <taxon>Bacteria</taxon>
        <taxon>Bacillati</taxon>
        <taxon>Bacillota</taxon>
        <taxon>Clostridia</taxon>
        <taxon>Eubacteriales</taxon>
        <taxon>Clostridiaceae</taxon>
        <taxon>Clostridium</taxon>
    </lineage>
</organism>
<keyword evidence="4" id="KW-1003">Cell membrane</keyword>
<feature type="transmembrane region" description="Helical" evidence="9">
    <location>
        <begin position="216"/>
        <end position="238"/>
    </location>
</feature>
<feature type="transmembrane region" description="Helical" evidence="9">
    <location>
        <begin position="160"/>
        <end position="178"/>
    </location>
</feature>
<dbReference type="PANTHER" id="PTHR32243:SF50">
    <property type="entry name" value="MALTOSE_MALTODEXTRIN TRANSPORT SYSTEM PERMEASE PROTEIN MALG"/>
    <property type="match status" value="1"/>
</dbReference>
<dbReference type="Pfam" id="PF00528">
    <property type="entry name" value="BPD_transp_1"/>
    <property type="match status" value="1"/>
</dbReference>
<evidence type="ECO:0000256" key="4">
    <source>
        <dbReference type="ARBA" id="ARBA00022475"/>
    </source>
</evidence>
<dbReference type="InterPro" id="IPR035906">
    <property type="entry name" value="MetI-like_sf"/>
</dbReference>
<evidence type="ECO:0000313" key="12">
    <source>
        <dbReference type="Proteomes" id="UP001623661"/>
    </source>
</evidence>
<comment type="similarity">
    <text evidence="2">Belongs to the binding-protein-dependent transport system permease family. MalFG subfamily.</text>
</comment>
<accession>A0ABW8TN60</accession>
<reference evidence="11 12" key="1">
    <citation type="submission" date="2024-11" db="EMBL/GenBank/DDBJ databases">
        <authorList>
            <person name="Heng Y.C."/>
            <person name="Lim A.C.H."/>
            <person name="Lee J.K.Y."/>
            <person name="Kittelmann S."/>
        </authorList>
    </citation>
    <scope>NUCLEOTIDE SEQUENCE [LARGE SCALE GENOMIC DNA]</scope>
    <source>
        <strain evidence="11 12">WILCCON 0202</strain>
    </source>
</reference>
<comment type="subcellular location">
    <subcellularLocation>
        <location evidence="1 9">Cell membrane</location>
        <topology evidence="1 9">Multi-pass membrane protein</topology>
    </subcellularLocation>
</comment>
<dbReference type="InterPro" id="IPR050901">
    <property type="entry name" value="BP-dep_ABC_trans_perm"/>
</dbReference>
<dbReference type="RefSeq" id="WP_406763227.1">
    <property type="nucleotide sequence ID" value="NZ_JBJHZY010000001.1"/>
</dbReference>
<name>A0ABW8TN60_9CLOT</name>
<dbReference type="Gene3D" id="1.10.3720.10">
    <property type="entry name" value="MetI-like"/>
    <property type="match status" value="1"/>
</dbReference>
<evidence type="ECO:0000256" key="7">
    <source>
        <dbReference type="ARBA" id="ARBA00022989"/>
    </source>
</evidence>
<protein>
    <submittedName>
        <fullName evidence="11">Sugar ABC transporter permease</fullName>
    </submittedName>
</protein>
<dbReference type="SUPFAM" id="SSF161098">
    <property type="entry name" value="MetI-like"/>
    <property type="match status" value="1"/>
</dbReference>
<evidence type="ECO:0000256" key="3">
    <source>
        <dbReference type="ARBA" id="ARBA00022448"/>
    </source>
</evidence>
<evidence type="ECO:0000256" key="9">
    <source>
        <dbReference type="RuleBase" id="RU363032"/>
    </source>
</evidence>
<keyword evidence="12" id="KW-1185">Reference proteome</keyword>
<keyword evidence="6 9" id="KW-0812">Transmembrane</keyword>
<evidence type="ECO:0000256" key="8">
    <source>
        <dbReference type="ARBA" id="ARBA00023136"/>
    </source>
</evidence>
<evidence type="ECO:0000256" key="1">
    <source>
        <dbReference type="ARBA" id="ARBA00004651"/>
    </source>
</evidence>
<keyword evidence="7 9" id="KW-1133">Transmembrane helix</keyword>
<evidence type="ECO:0000256" key="6">
    <source>
        <dbReference type="ARBA" id="ARBA00022692"/>
    </source>
</evidence>
<dbReference type="Proteomes" id="UP001623661">
    <property type="component" value="Unassembled WGS sequence"/>
</dbReference>